<evidence type="ECO:0000256" key="3">
    <source>
        <dbReference type="ARBA" id="ARBA00022676"/>
    </source>
</evidence>
<feature type="transmembrane region" description="Helical" evidence="8">
    <location>
        <begin position="327"/>
        <end position="347"/>
    </location>
</feature>
<proteinExistence type="predicted"/>
<feature type="transmembrane region" description="Helical" evidence="8">
    <location>
        <begin position="277"/>
        <end position="296"/>
    </location>
</feature>
<evidence type="ECO:0000313" key="10">
    <source>
        <dbReference type="Proteomes" id="UP000218810"/>
    </source>
</evidence>
<dbReference type="GO" id="GO:0009103">
    <property type="term" value="P:lipopolysaccharide biosynthetic process"/>
    <property type="evidence" value="ECO:0007669"/>
    <property type="project" value="UniProtKB-ARBA"/>
</dbReference>
<evidence type="ECO:0000256" key="5">
    <source>
        <dbReference type="ARBA" id="ARBA00022692"/>
    </source>
</evidence>
<comment type="subcellular location">
    <subcellularLocation>
        <location evidence="1">Cell membrane</location>
        <topology evidence="1">Multi-pass membrane protein</topology>
    </subcellularLocation>
</comment>
<dbReference type="PANTHER" id="PTHR33908">
    <property type="entry name" value="MANNOSYLTRANSFERASE YKCB-RELATED"/>
    <property type="match status" value="1"/>
</dbReference>
<feature type="transmembrane region" description="Helical" evidence="8">
    <location>
        <begin position="12"/>
        <end position="36"/>
    </location>
</feature>
<dbReference type="GO" id="GO:0005886">
    <property type="term" value="C:plasma membrane"/>
    <property type="evidence" value="ECO:0007669"/>
    <property type="project" value="UniProtKB-SubCell"/>
</dbReference>
<evidence type="ECO:0000256" key="6">
    <source>
        <dbReference type="ARBA" id="ARBA00022989"/>
    </source>
</evidence>
<gene>
    <name evidence="9" type="ORF">CEY15_14850</name>
</gene>
<feature type="transmembrane region" description="Helical" evidence="8">
    <location>
        <begin position="89"/>
        <end position="108"/>
    </location>
</feature>
<feature type="transmembrane region" description="Helical" evidence="8">
    <location>
        <begin position="56"/>
        <end position="77"/>
    </location>
</feature>
<protein>
    <submittedName>
        <fullName evidence="9">ABC transporter</fullName>
    </submittedName>
</protein>
<feature type="transmembrane region" description="Helical" evidence="8">
    <location>
        <begin position="303"/>
        <end position="321"/>
    </location>
</feature>
<keyword evidence="10" id="KW-1185">Reference proteome</keyword>
<evidence type="ECO:0000256" key="7">
    <source>
        <dbReference type="ARBA" id="ARBA00023136"/>
    </source>
</evidence>
<feature type="transmembrane region" description="Helical" evidence="8">
    <location>
        <begin position="375"/>
        <end position="396"/>
    </location>
</feature>
<accession>A0A2A2WLS5</accession>
<evidence type="ECO:0000256" key="2">
    <source>
        <dbReference type="ARBA" id="ARBA00022475"/>
    </source>
</evidence>
<keyword evidence="6 8" id="KW-1133">Transmembrane helix</keyword>
<name>A0A2A2WLS5_9ACTN</name>
<keyword evidence="7 8" id="KW-0472">Membrane</keyword>
<reference evidence="10" key="1">
    <citation type="submission" date="2017-09" db="EMBL/GenBank/DDBJ databases">
        <authorList>
            <person name="Zhang Y."/>
            <person name="Huang X."/>
            <person name="Liu J."/>
            <person name="Lu L."/>
            <person name="Peng K."/>
        </authorList>
    </citation>
    <scope>NUCLEOTIDE SEQUENCE [LARGE SCALE GENOMIC DNA]</scope>
    <source>
        <strain evidence="10">S-XJ-1</strain>
    </source>
</reference>
<dbReference type="InterPro" id="IPR050297">
    <property type="entry name" value="LipidA_mod_glycosyltrf_83"/>
</dbReference>
<evidence type="ECO:0000256" key="1">
    <source>
        <dbReference type="ARBA" id="ARBA00004651"/>
    </source>
</evidence>
<feature type="transmembrane region" description="Helical" evidence="8">
    <location>
        <begin position="183"/>
        <end position="202"/>
    </location>
</feature>
<evidence type="ECO:0000256" key="8">
    <source>
        <dbReference type="SAM" id="Phobius"/>
    </source>
</evidence>
<keyword evidence="4" id="KW-0808">Transferase</keyword>
<keyword evidence="2" id="KW-1003">Cell membrane</keyword>
<dbReference type="OrthoDB" id="3276839at2"/>
<evidence type="ECO:0000256" key="4">
    <source>
        <dbReference type="ARBA" id="ARBA00022679"/>
    </source>
</evidence>
<organism evidence="9 10">
    <name type="scientific">Dietzia natronolimnaea</name>
    <dbReference type="NCBI Taxonomy" id="161920"/>
    <lineage>
        <taxon>Bacteria</taxon>
        <taxon>Bacillati</taxon>
        <taxon>Actinomycetota</taxon>
        <taxon>Actinomycetes</taxon>
        <taxon>Mycobacteriales</taxon>
        <taxon>Dietziaceae</taxon>
        <taxon>Dietzia</taxon>
    </lineage>
</organism>
<dbReference type="Proteomes" id="UP000218810">
    <property type="component" value="Unassembled WGS sequence"/>
</dbReference>
<dbReference type="GO" id="GO:0016763">
    <property type="term" value="F:pentosyltransferase activity"/>
    <property type="evidence" value="ECO:0007669"/>
    <property type="project" value="TreeGrafter"/>
</dbReference>
<keyword evidence="3" id="KW-0328">Glycosyltransferase</keyword>
<comment type="caution">
    <text evidence="9">The sequence shown here is derived from an EMBL/GenBank/DDBJ whole genome shotgun (WGS) entry which is preliminary data.</text>
</comment>
<sequence>MTRVGLVRSRPVAVFCAFTLLYLAVGLYLSLGANYLQGDALSRVADTRAALLSRDPHLAAIGFIFTPLTALAQLPLVSLSGWFPGLTRWSLTAVAVSAPAMAAAVTQIHALATERRCPAWFTWGVTLVFGLHPMIVYYGANGMSEALFVFFVVWAVRRLVRWMTTDDVHDLMVAGFALGMSYLARYDALAASGAATLVVVVVSYRRSRRTETAILDGVILAAPTALAFLVWAATSWLVTGSALAQFSSRYGNAAILEQSGGGSTGGLSALEFSAAEIVVLAPALGVVLLVCVVLAVRRRDPEPLAAVVLVAVLGFAVFTYLRGMTFPFLRFYISAIPLLVVLAVFCVPRGGVMTTRRPGPRATARTQDRLAGGRLVPVGMLLLLAAGVPFSAVAMVSPSLSQEQHALHAVILPESGDRSPELRLQQEAIVASFDTERRLADYLDSLGLPDGAVIMDTVHGFPIIASTTRPEQFVIPSDRDFVEILNDPAANGVQFLLTVPAEGRGTSDALNLRYPTVHENGAQLGSLEFEVVNSGSDRPTWRLWRVFD</sequence>
<feature type="transmembrane region" description="Helical" evidence="8">
    <location>
        <begin position="214"/>
        <end position="238"/>
    </location>
</feature>
<feature type="transmembrane region" description="Helical" evidence="8">
    <location>
        <begin position="120"/>
        <end position="139"/>
    </location>
</feature>
<evidence type="ECO:0000313" key="9">
    <source>
        <dbReference type="EMBL" id="PAY22148.1"/>
    </source>
</evidence>
<dbReference type="EMBL" id="NTGA01000028">
    <property type="protein sequence ID" value="PAY22148.1"/>
    <property type="molecule type" value="Genomic_DNA"/>
</dbReference>
<dbReference type="PANTHER" id="PTHR33908:SF11">
    <property type="entry name" value="MEMBRANE PROTEIN"/>
    <property type="match status" value="1"/>
</dbReference>
<keyword evidence="5 8" id="KW-0812">Transmembrane</keyword>
<dbReference type="AlphaFoldDB" id="A0A2A2WLS5"/>